<sequence length="512" mass="56899">MATIKLDPITRLEGHMKVEVEIDDDNKVIEARSSGNMFRGFESMLKNRDPRDAVHITQRICGLCPISHGIAAVKAIEASKGFTPSSQATLIRNLIEGGNFLSDHILHFYHLSLLDYVKGPDKSPWKTNFNTDMRFSEAESKKIFEHYVKALDIRRKGHQMVALFGGRMPHVRSIMPGGVTKVPSANEINQYKALLSEVSDFINNEYYEDVQKVASVYNDYFNIGKGYGNLISFGAFEVEAGGSKQDLFRSGRYTDGELLSVDFTKIKESTRYSWYKGSSAQGITSNSSTPDINKSGAYSWIKSTRYEDTPHEAGPIARMWINGDYRNGISVMDRHIAKMLEAKKLANALSIWVDNLKSYEIDPLGYGSSTSKLGYANNTDLYDSKMHSFSYINNGEGVGVTEAPRGALLHYVKYGIDTTNTSTTSTRSIISNYQVITPTCWNASPKDTKGKRGPLEQALIGVKISDVNNPVELMRIVHSFDPCTACAVHIMTPDKSVDKSFIVSTPNPNGII</sequence>
<evidence type="ECO:0000256" key="3">
    <source>
        <dbReference type="ARBA" id="ARBA00009292"/>
    </source>
</evidence>
<comment type="subcellular location">
    <subcellularLocation>
        <location evidence="2">Cell envelope</location>
    </subcellularLocation>
</comment>
<keyword evidence="7" id="KW-0560">Oxidoreductase</keyword>
<evidence type="ECO:0000313" key="10">
    <source>
        <dbReference type="Proteomes" id="UP000265930"/>
    </source>
</evidence>
<feature type="binding site" evidence="8">
    <location>
        <position position="486"/>
    </location>
    <ligand>
        <name>Fe cation</name>
        <dbReference type="ChEBI" id="CHEBI:24875"/>
    </ligand>
</feature>
<organism evidence="9 10">
    <name type="scientific">Clostridium chromiireducens</name>
    <dbReference type="NCBI Taxonomy" id="225345"/>
    <lineage>
        <taxon>Bacteria</taxon>
        <taxon>Bacillati</taxon>
        <taxon>Bacillota</taxon>
        <taxon>Clostridia</taxon>
        <taxon>Eubacteriales</taxon>
        <taxon>Clostridiaceae</taxon>
        <taxon>Clostridium</taxon>
    </lineage>
</organism>
<evidence type="ECO:0000313" key="9">
    <source>
        <dbReference type="EMBL" id="RII36530.1"/>
    </source>
</evidence>
<dbReference type="GO" id="GO:0030313">
    <property type="term" value="C:cell envelope"/>
    <property type="evidence" value="ECO:0007669"/>
    <property type="project" value="UniProtKB-SubCell"/>
</dbReference>
<evidence type="ECO:0000256" key="7">
    <source>
        <dbReference type="ARBA" id="ARBA00023002"/>
    </source>
</evidence>
<dbReference type="Gene3D" id="1.10.645.10">
    <property type="entry name" value="Cytochrome-c3 Hydrogenase, chain B"/>
    <property type="match status" value="1"/>
</dbReference>
<feature type="binding site" evidence="8">
    <location>
        <position position="61"/>
    </location>
    <ligand>
        <name>Ni(2+)</name>
        <dbReference type="ChEBI" id="CHEBI:49786"/>
    </ligand>
</feature>
<comment type="similarity">
    <text evidence="3">Belongs to the [NiFe]/[NiFeSe] hydrogenase large subunit family.</text>
</comment>
<feature type="binding site" evidence="8">
    <location>
        <position position="489"/>
    </location>
    <ligand>
        <name>Mg(2+)</name>
        <dbReference type="ChEBI" id="CHEBI:18420"/>
    </ligand>
</feature>
<keyword evidence="6 8" id="KW-0479">Metal-binding</keyword>
<feature type="binding site" evidence="8">
    <location>
        <position position="483"/>
    </location>
    <ligand>
        <name>Ni(2+)</name>
        <dbReference type="ChEBI" id="CHEBI:49786"/>
    </ligand>
</feature>
<dbReference type="InterPro" id="IPR029014">
    <property type="entry name" value="NiFe-Hase_large"/>
</dbReference>
<dbReference type="RefSeq" id="WP_119365778.1">
    <property type="nucleotide sequence ID" value="NZ_QXDJ01000001.1"/>
</dbReference>
<keyword evidence="8" id="KW-0408">Iron</keyword>
<keyword evidence="8" id="KW-0460">Magnesium</keyword>
<dbReference type="AlphaFoldDB" id="A0A399IU89"/>
<protein>
    <submittedName>
        <fullName evidence="9">Ni,Fe-hydrogenase I large subunit</fullName>
    </submittedName>
</protein>
<dbReference type="InterPro" id="IPR018194">
    <property type="entry name" value="Ni-dep_hyd_lsu_Ni_BS"/>
</dbReference>
<feature type="binding site" evidence="8">
    <location>
        <position position="64"/>
    </location>
    <ligand>
        <name>Ni(2+)</name>
        <dbReference type="ChEBI" id="CHEBI:49786"/>
    </ligand>
</feature>
<dbReference type="FunFam" id="1.10.645.10:FF:000002">
    <property type="entry name" value="Hydrogenase 2 large subunit"/>
    <property type="match status" value="1"/>
</dbReference>
<dbReference type="EMBL" id="QXDJ01000001">
    <property type="protein sequence ID" value="RII36530.1"/>
    <property type="molecule type" value="Genomic_DNA"/>
</dbReference>
<comment type="cofactor">
    <cofactor evidence="1 8">
        <name>Ni(2+)</name>
        <dbReference type="ChEBI" id="CHEBI:49786"/>
    </cofactor>
</comment>
<evidence type="ECO:0000256" key="5">
    <source>
        <dbReference type="ARBA" id="ARBA00022596"/>
    </source>
</evidence>
<dbReference type="Pfam" id="PF00374">
    <property type="entry name" value="NiFeSe_Hases"/>
    <property type="match status" value="2"/>
</dbReference>
<dbReference type="PANTHER" id="PTHR42958:SF2">
    <property type="entry name" value="UPTAKE HYDROGENASE LARGE SUBUNIT"/>
    <property type="match status" value="1"/>
</dbReference>
<dbReference type="PROSITE" id="PS00507">
    <property type="entry name" value="NI_HGENASE_L_1"/>
    <property type="match status" value="1"/>
</dbReference>
<feature type="binding site" evidence="8">
    <location>
        <position position="42"/>
    </location>
    <ligand>
        <name>Mg(2+)</name>
        <dbReference type="ChEBI" id="CHEBI:18420"/>
    </ligand>
</feature>
<proteinExistence type="inferred from homology"/>
<evidence type="ECO:0000256" key="8">
    <source>
        <dbReference type="PIRSR" id="PIRSR601501-1"/>
    </source>
</evidence>
<dbReference type="PANTHER" id="PTHR42958">
    <property type="entry name" value="HYDROGENASE-2 LARGE CHAIN"/>
    <property type="match status" value="1"/>
</dbReference>
<keyword evidence="5 8" id="KW-0533">Nickel</keyword>
<feature type="binding site" evidence="8">
    <location>
        <position position="435"/>
    </location>
    <ligand>
        <name>Mg(2+)</name>
        <dbReference type="ChEBI" id="CHEBI:18420"/>
    </ligand>
</feature>
<comment type="caution">
    <text evidence="9">The sequence shown here is derived from an EMBL/GenBank/DDBJ whole genome shotgun (WGS) entry which is preliminary data.</text>
</comment>
<dbReference type="SUPFAM" id="SSF56762">
    <property type="entry name" value="HydB/Nqo4-like"/>
    <property type="match status" value="1"/>
</dbReference>
<evidence type="ECO:0000256" key="1">
    <source>
        <dbReference type="ARBA" id="ARBA00001967"/>
    </source>
</evidence>
<accession>A0A399IU89</accession>
<feature type="binding site" evidence="8">
    <location>
        <position position="64"/>
    </location>
    <ligand>
        <name>Fe cation</name>
        <dbReference type="ChEBI" id="CHEBI:24875"/>
    </ligand>
</feature>
<comment type="cofactor">
    <cofactor evidence="8">
        <name>Fe cation</name>
        <dbReference type="ChEBI" id="CHEBI:24875"/>
    </cofactor>
</comment>
<gene>
    <name evidence="9" type="ORF">D2A34_03850</name>
</gene>
<dbReference type="InterPro" id="IPR001501">
    <property type="entry name" value="Ni-dep_hyd_lsu"/>
</dbReference>
<reference evidence="9 10" key="1">
    <citation type="submission" date="2018-08" db="EMBL/GenBank/DDBJ databases">
        <title>Genome of Clostridium chromiireducens C1, DSM12136.</title>
        <authorList>
            <person name="Xing M."/>
            <person name="Wei Y."/>
            <person name="Ang E.L."/>
            <person name="Zhao H."/>
            <person name="Zhang Y."/>
        </authorList>
    </citation>
    <scope>NUCLEOTIDE SEQUENCE [LARGE SCALE GENOMIC DNA]</scope>
    <source>
        <strain evidence="9 10">C1</strain>
    </source>
</reference>
<dbReference type="InterPro" id="IPR050867">
    <property type="entry name" value="NiFe/NiFeSe_hydrgnase_LSU"/>
</dbReference>
<dbReference type="Proteomes" id="UP000265930">
    <property type="component" value="Unassembled WGS sequence"/>
</dbReference>
<evidence type="ECO:0000256" key="2">
    <source>
        <dbReference type="ARBA" id="ARBA00004196"/>
    </source>
</evidence>
<name>A0A399IU89_9CLOT</name>
<evidence type="ECO:0000256" key="6">
    <source>
        <dbReference type="ARBA" id="ARBA00022723"/>
    </source>
</evidence>
<dbReference type="GO" id="GO:0008901">
    <property type="term" value="F:ferredoxin hydrogenase activity"/>
    <property type="evidence" value="ECO:0007669"/>
    <property type="project" value="InterPro"/>
</dbReference>
<dbReference type="GO" id="GO:0016151">
    <property type="term" value="F:nickel cation binding"/>
    <property type="evidence" value="ECO:0007669"/>
    <property type="project" value="InterPro"/>
</dbReference>
<comment type="subunit">
    <text evidence="4">Heterodimer of a large and a small subunit.</text>
</comment>
<evidence type="ECO:0000256" key="4">
    <source>
        <dbReference type="ARBA" id="ARBA00011771"/>
    </source>
</evidence>